<dbReference type="EMBL" id="MK072180">
    <property type="protein sequence ID" value="AYV79773.1"/>
    <property type="molecule type" value="Genomic_DNA"/>
</dbReference>
<reference evidence="1" key="1">
    <citation type="submission" date="2018-10" db="EMBL/GenBank/DDBJ databases">
        <title>Hidden diversity of soil giant viruses.</title>
        <authorList>
            <person name="Schulz F."/>
            <person name="Alteio L."/>
            <person name="Goudeau D."/>
            <person name="Ryan E.M."/>
            <person name="Malmstrom R.R."/>
            <person name="Blanchard J."/>
            <person name="Woyke T."/>
        </authorList>
    </citation>
    <scope>NUCLEOTIDE SEQUENCE</scope>
    <source>
        <strain evidence="1">FNV1</strain>
    </source>
</reference>
<gene>
    <name evidence="1" type="ORF">Faunusvirus49_1</name>
</gene>
<name>A0A3G5A1N5_9VIRU</name>
<organism evidence="1">
    <name type="scientific">Faunusvirus sp</name>
    <dbReference type="NCBI Taxonomy" id="2487766"/>
    <lineage>
        <taxon>Viruses</taxon>
        <taxon>Varidnaviria</taxon>
        <taxon>Bamfordvirae</taxon>
        <taxon>Nucleocytoviricota</taxon>
        <taxon>Megaviricetes</taxon>
        <taxon>Imitervirales</taxon>
        <taxon>Mimiviridae</taxon>
    </lineage>
</organism>
<feature type="non-terminal residue" evidence="1">
    <location>
        <position position="1"/>
    </location>
</feature>
<protein>
    <submittedName>
        <fullName evidence="1">Putative minor capsid protein</fullName>
    </submittedName>
</protein>
<dbReference type="InterPro" id="IPR023366">
    <property type="entry name" value="ATP_synth_asu-like_sf"/>
</dbReference>
<evidence type="ECO:0000313" key="1">
    <source>
        <dbReference type="EMBL" id="AYV79773.1"/>
    </source>
</evidence>
<dbReference type="Gene3D" id="2.40.30.20">
    <property type="match status" value="1"/>
</dbReference>
<proteinExistence type="predicted"/>
<accession>A0A3G5A1N5</accession>
<sequence>TIKIEKIKDKLVDSPAIKDLYLNPEMLENNKTSVNVPYSEKSINVNEKKIKRNIVNIDSRFRNKIPKNIVDKISYVLPTNPISFTQDSNILSISHPSHPYVLEDKIIIQNVKSTYARLKNPITLTTNSVFVTISHPNHGLTPANFKYNPITINVSNVTGNKSNGTYINELPVTLFNKVQTVILTQTSIEPVDPNVYYFKLPVASLANYADANDNVTVEFLSLNGVPTNLINANYPLNQSQLVGYQIITNIIDANNYEIAISAPAVASISGTGGLNIYVNKVIEQIDGYPDANHYIISLNKTFINVSAIYVTNTEFPISEFIIKNSPLSRKNNLLVWQLLDDGNSVYTSVITSGNYTPLTLAAEIIRQIQAIQRTTYTVSYINDNVNRRIEFIPGVIATVTIDPVTNIVTFQMFNQYIISQGISVSNLVYTDGHTRININHLNHNLVAGTVINISNTLSTNGIPPNILSGNNAIESVVDANNYIIRLPLYNVGANTTVTNGGATVTIQAPVQFRLLFNGTNTVGTVIGFRNVGTTSAVTAFGSTIANNMPYQNDFTYNEVGTSLITDNGTILHPPVNLIADSYLLMTSPSIVDTIVTNPVNNVLAKIGLYGPPGSYIYNSQEMISTVFETNLSQISELEFYFYYPTGELYDFNGLDHAFTIEIVEDLNTLINSNVNTRTGS</sequence>